<dbReference type="GO" id="GO:0034040">
    <property type="term" value="F:ATPase-coupled lipid transmembrane transporter activity"/>
    <property type="evidence" value="ECO:0007669"/>
    <property type="project" value="TreeGrafter"/>
</dbReference>
<evidence type="ECO:0000259" key="1">
    <source>
        <dbReference type="Pfam" id="PF00005"/>
    </source>
</evidence>
<gene>
    <name evidence="2" type="ORF">BJI67_00715</name>
</gene>
<dbReference type="KEGG" id="aaeo:BJI67_00715"/>
<accession>A0A1D8K495</accession>
<dbReference type="AlphaFoldDB" id="A0A1D8K495"/>
<dbReference type="PANTHER" id="PTHR24221">
    <property type="entry name" value="ATP-BINDING CASSETTE SUB-FAMILY B"/>
    <property type="match status" value="1"/>
</dbReference>
<sequence length="152" mass="16376">MQADTLFAGALADNIALANPEASLDDIVAASRAAAVHDEIAALPMGYQSLVGDMGSVLSGGQQQRVLLARALLAKPRVLVLDEATSHLDSLRERQVNDNLRALGITRVVIAHRWESIVQCDRIMRLSGGRLEEVSRQVLEGSLLRQSDAEPV</sequence>
<dbReference type="InterPro" id="IPR027417">
    <property type="entry name" value="P-loop_NTPase"/>
</dbReference>
<evidence type="ECO:0000313" key="2">
    <source>
        <dbReference type="EMBL" id="AOV15777.1"/>
    </source>
</evidence>
<dbReference type="Proteomes" id="UP000095342">
    <property type="component" value="Chromosome"/>
</dbReference>
<organism evidence="2 3">
    <name type="scientific">Acidihalobacter aeolianus</name>
    <dbReference type="NCBI Taxonomy" id="2792603"/>
    <lineage>
        <taxon>Bacteria</taxon>
        <taxon>Pseudomonadati</taxon>
        <taxon>Pseudomonadota</taxon>
        <taxon>Gammaproteobacteria</taxon>
        <taxon>Chromatiales</taxon>
        <taxon>Ectothiorhodospiraceae</taxon>
        <taxon>Acidihalobacter</taxon>
    </lineage>
</organism>
<dbReference type="Gene3D" id="3.40.50.300">
    <property type="entry name" value="P-loop containing nucleotide triphosphate hydrolases"/>
    <property type="match status" value="1"/>
</dbReference>
<evidence type="ECO:0000313" key="3">
    <source>
        <dbReference type="Proteomes" id="UP000095342"/>
    </source>
</evidence>
<dbReference type="GO" id="GO:0016887">
    <property type="term" value="F:ATP hydrolysis activity"/>
    <property type="evidence" value="ECO:0007669"/>
    <property type="project" value="InterPro"/>
</dbReference>
<dbReference type="Pfam" id="PF00005">
    <property type="entry name" value="ABC_tran"/>
    <property type="match status" value="1"/>
</dbReference>
<feature type="domain" description="ABC transporter" evidence="1">
    <location>
        <begin position="28"/>
        <end position="86"/>
    </location>
</feature>
<dbReference type="PANTHER" id="PTHR24221:SF606">
    <property type="entry name" value="COLICIN V SECRETION-PROCESSING ATP-BINDING PROTEIN"/>
    <property type="match status" value="1"/>
</dbReference>
<name>A0A1D8K495_9GAMM</name>
<dbReference type="InterPro" id="IPR039421">
    <property type="entry name" value="Type_1_exporter"/>
</dbReference>
<keyword evidence="3" id="KW-1185">Reference proteome</keyword>
<dbReference type="GO" id="GO:0005524">
    <property type="term" value="F:ATP binding"/>
    <property type="evidence" value="ECO:0007669"/>
    <property type="project" value="InterPro"/>
</dbReference>
<dbReference type="InterPro" id="IPR003439">
    <property type="entry name" value="ABC_transporter-like_ATP-bd"/>
</dbReference>
<dbReference type="RefSeq" id="WP_070071377.1">
    <property type="nucleotide sequence ID" value="NZ_CP017448.1"/>
</dbReference>
<dbReference type="EMBL" id="CP017448">
    <property type="protein sequence ID" value="AOV15777.1"/>
    <property type="molecule type" value="Genomic_DNA"/>
</dbReference>
<proteinExistence type="predicted"/>
<protein>
    <recommendedName>
        <fullName evidence="1">ABC transporter domain-containing protein</fullName>
    </recommendedName>
</protein>
<dbReference type="SUPFAM" id="SSF52540">
    <property type="entry name" value="P-loop containing nucleoside triphosphate hydrolases"/>
    <property type="match status" value="1"/>
</dbReference>
<reference evidence="2 3" key="1">
    <citation type="submission" date="2016-09" db="EMBL/GenBank/DDBJ databases">
        <title>Acidihalobacter prosperus V6 (DSM14174).</title>
        <authorList>
            <person name="Khaleque H.N."/>
            <person name="Ramsay J.P."/>
            <person name="Murphy R.J.T."/>
            <person name="Kaksonen A.H."/>
            <person name="Boxall N.J."/>
            <person name="Watkin E.L.J."/>
        </authorList>
    </citation>
    <scope>NUCLEOTIDE SEQUENCE [LARGE SCALE GENOMIC DNA]</scope>
    <source>
        <strain evidence="2 3">V6</strain>
    </source>
</reference>